<organism evidence="1 2">
    <name type="scientific">Novimethylophilus kurashikiensis</name>
    <dbReference type="NCBI Taxonomy" id="1825523"/>
    <lineage>
        <taxon>Bacteria</taxon>
        <taxon>Pseudomonadati</taxon>
        <taxon>Pseudomonadota</taxon>
        <taxon>Betaproteobacteria</taxon>
        <taxon>Nitrosomonadales</taxon>
        <taxon>Methylophilaceae</taxon>
        <taxon>Novimethylophilus</taxon>
    </lineage>
</organism>
<evidence type="ECO:0000313" key="1">
    <source>
        <dbReference type="EMBL" id="GBG15218.1"/>
    </source>
</evidence>
<gene>
    <name evidence="1" type="ORF">NMK_2821</name>
</gene>
<dbReference type="OrthoDB" id="8527830at2"/>
<reference evidence="1 2" key="1">
    <citation type="journal article" date="2018" name="Environ. Microbiol.">
        <title>Isolation and genomic characterization of Novimethylophilus kurashikiensis gen. nov. sp. nov., a new lanthanide-dependent methylotrophic species of Methylophilaceae.</title>
        <authorList>
            <person name="Lv H."/>
            <person name="Sahin N."/>
            <person name="Tani A."/>
        </authorList>
    </citation>
    <scope>NUCLEOTIDE SEQUENCE [LARGE SCALE GENOMIC DNA]</scope>
    <source>
        <strain evidence="1 2">La2-4</strain>
    </source>
</reference>
<dbReference type="AlphaFoldDB" id="A0A2R5FCD4"/>
<evidence type="ECO:0008006" key="3">
    <source>
        <dbReference type="Google" id="ProtNLM"/>
    </source>
</evidence>
<keyword evidence="2" id="KW-1185">Reference proteome</keyword>
<proteinExistence type="predicted"/>
<sequence length="126" mass="13923">MNDNKFYKVDNMPYVSRDAGGAVSGIFLKPSQAVSEFLPNDHPDILTFFGGVLPESVKSSPLSELTHSDIAFVRVIEDVVDLLIHKNLLTFTELPEKAREKILSRRDARGRLAGSNDLVVPDEGLL</sequence>
<accession>A0A2R5FCD4</accession>
<dbReference type="RefSeq" id="WP_109016383.1">
    <property type="nucleotide sequence ID" value="NZ_BDOQ01000017.1"/>
</dbReference>
<name>A0A2R5FCD4_9PROT</name>
<comment type="caution">
    <text evidence="1">The sequence shown here is derived from an EMBL/GenBank/DDBJ whole genome shotgun (WGS) entry which is preliminary data.</text>
</comment>
<protein>
    <recommendedName>
        <fullName evidence="3">Tryptophan synthase subunit beta like protein</fullName>
    </recommendedName>
</protein>
<dbReference type="Proteomes" id="UP000245081">
    <property type="component" value="Unassembled WGS sequence"/>
</dbReference>
<dbReference type="EMBL" id="BDOQ01000017">
    <property type="protein sequence ID" value="GBG15218.1"/>
    <property type="molecule type" value="Genomic_DNA"/>
</dbReference>
<evidence type="ECO:0000313" key="2">
    <source>
        <dbReference type="Proteomes" id="UP000245081"/>
    </source>
</evidence>